<evidence type="ECO:0000256" key="14">
    <source>
        <dbReference type="ARBA" id="ARBA00023242"/>
    </source>
</evidence>
<dbReference type="InterPro" id="IPR036236">
    <property type="entry name" value="Znf_C2H2_sf"/>
</dbReference>
<feature type="compositionally biased region" description="Basic residues" evidence="20">
    <location>
        <begin position="260"/>
        <end position="269"/>
    </location>
</feature>
<dbReference type="SUPFAM" id="SSF57667">
    <property type="entry name" value="beta-beta-alpha zinc fingers"/>
    <property type="match status" value="6"/>
</dbReference>
<dbReference type="GO" id="GO:0045444">
    <property type="term" value="P:fat cell differentiation"/>
    <property type="evidence" value="ECO:0007669"/>
    <property type="project" value="UniProtKB-ARBA"/>
</dbReference>
<keyword evidence="3" id="KW-1017">Isopeptide bond</keyword>
<evidence type="ECO:0000256" key="20">
    <source>
        <dbReference type="SAM" id="MobiDB-lite"/>
    </source>
</evidence>
<feature type="compositionally biased region" description="Acidic residues" evidence="20">
    <location>
        <begin position="326"/>
        <end position="338"/>
    </location>
</feature>
<accession>A0A8P0PDT5</accession>
<dbReference type="PROSITE" id="PS50157">
    <property type="entry name" value="ZINC_FINGER_C2H2_2"/>
    <property type="match status" value="2"/>
</dbReference>
<dbReference type="PROSITE" id="PS00028">
    <property type="entry name" value="ZINC_FINGER_C2H2_1"/>
    <property type="match status" value="2"/>
</dbReference>
<dbReference type="Proteomes" id="UP000002254">
    <property type="component" value="Chromosome 13"/>
</dbReference>
<dbReference type="FunFam" id="3.30.160.60:FF:001371">
    <property type="entry name" value="Zinc finger protein, FOG family member 2"/>
    <property type="match status" value="1"/>
</dbReference>
<dbReference type="Gene3D" id="3.30.160.60">
    <property type="entry name" value="Classic Zinc Finger"/>
    <property type="match status" value="2"/>
</dbReference>
<keyword evidence="10" id="KW-0805">Transcription regulation</keyword>
<dbReference type="Pfam" id="PF25445">
    <property type="entry name" value="CCHC_ZFPM2"/>
    <property type="match status" value="1"/>
</dbReference>
<keyword evidence="4" id="KW-0597">Phosphoprotein</keyword>
<evidence type="ECO:0000313" key="24">
    <source>
        <dbReference type="Proteomes" id="UP000002254"/>
    </source>
</evidence>
<dbReference type="GO" id="GO:0003714">
    <property type="term" value="F:transcription corepressor activity"/>
    <property type="evidence" value="ECO:0007669"/>
    <property type="project" value="UniProtKB-ARBA"/>
</dbReference>
<dbReference type="GO" id="GO:0000122">
    <property type="term" value="P:negative regulation of transcription by RNA polymerase II"/>
    <property type="evidence" value="ECO:0007669"/>
    <property type="project" value="UniProtKB-ARBA"/>
</dbReference>
<feature type="domain" description="C2H2-type" evidence="21">
    <location>
        <begin position="619"/>
        <end position="641"/>
    </location>
</feature>
<feature type="domain" description="CCHC FOG-type" evidence="22">
    <location>
        <begin position="1369"/>
        <end position="1402"/>
    </location>
</feature>
<keyword evidence="11" id="KW-0238">DNA-binding</keyword>
<name>A0A8P0PDT5_CANLF</name>
<evidence type="ECO:0000259" key="22">
    <source>
        <dbReference type="PROSITE" id="PS51810"/>
    </source>
</evidence>
<evidence type="ECO:0000256" key="13">
    <source>
        <dbReference type="ARBA" id="ARBA00023163"/>
    </source>
</evidence>
<feature type="domain" description="C2H2-type" evidence="21">
    <location>
        <begin position="552"/>
        <end position="581"/>
    </location>
</feature>
<dbReference type="PANTHER" id="PTHR12958:SF5">
    <property type="entry name" value="ZINC FINGER PROTEIN ZFPM2"/>
    <property type="match status" value="1"/>
</dbReference>
<dbReference type="Ensembl" id="ENSCAFT00000070685.2">
    <property type="protein sequence ID" value="ENSCAFP00000065171.2"/>
    <property type="gene ID" value="ENSCAFG00000000678.6"/>
</dbReference>
<feature type="compositionally biased region" description="Acidic residues" evidence="20">
    <location>
        <begin position="274"/>
        <end position="289"/>
    </location>
</feature>
<dbReference type="PANTHER" id="PTHR12958">
    <property type="entry name" value="FRIEND OF GATA2-RELATED"/>
    <property type="match status" value="1"/>
</dbReference>
<evidence type="ECO:0000256" key="10">
    <source>
        <dbReference type="ARBA" id="ARBA00023015"/>
    </source>
</evidence>
<dbReference type="GO" id="GO:0005654">
    <property type="term" value="C:nucleoplasm"/>
    <property type="evidence" value="ECO:0007669"/>
    <property type="project" value="UniProtKB-ARBA"/>
</dbReference>
<keyword evidence="8" id="KW-0862">Zinc</keyword>
<keyword evidence="6" id="KW-0677">Repeat</keyword>
<feature type="compositionally biased region" description="Pro residues" evidence="20">
    <location>
        <begin position="64"/>
        <end position="76"/>
    </location>
</feature>
<evidence type="ECO:0000256" key="1">
    <source>
        <dbReference type="ARBA" id="ARBA00004123"/>
    </source>
</evidence>
<keyword evidence="2" id="KW-0678">Repressor</keyword>
<evidence type="ECO:0000256" key="2">
    <source>
        <dbReference type="ARBA" id="ARBA00022491"/>
    </source>
</evidence>
<organism evidence="23 24">
    <name type="scientific">Canis lupus familiaris</name>
    <name type="common">Dog</name>
    <name type="synonym">Canis familiaris</name>
    <dbReference type="NCBI Taxonomy" id="9615"/>
    <lineage>
        <taxon>Eukaryota</taxon>
        <taxon>Metazoa</taxon>
        <taxon>Chordata</taxon>
        <taxon>Craniata</taxon>
        <taxon>Vertebrata</taxon>
        <taxon>Euteleostomi</taxon>
        <taxon>Mammalia</taxon>
        <taxon>Eutheria</taxon>
        <taxon>Laurasiatheria</taxon>
        <taxon>Carnivora</taxon>
        <taxon>Caniformia</taxon>
        <taxon>Canidae</taxon>
        <taxon>Canis</taxon>
    </lineage>
</organism>
<feature type="compositionally biased region" description="Gly residues" evidence="20">
    <location>
        <begin position="88"/>
        <end position="99"/>
    </location>
</feature>
<feature type="compositionally biased region" description="Polar residues" evidence="20">
    <location>
        <begin position="675"/>
        <end position="687"/>
    </location>
</feature>
<feature type="region of interest" description="Disordered" evidence="20">
    <location>
        <begin position="643"/>
        <end position="743"/>
    </location>
</feature>
<dbReference type="GO" id="GO:0008270">
    <property type="term" value="F:zinc ion binding"/>
    <property type="evidence" value="ECO:0007669"/>
    <property type="project" value="UniProtKB-KW"/>
</dbReference>
<keyword evidence="13" id="KW-0804">Transcription</keyword>
<gene>
    <name evidence="23" type="primary">ZFPM2</name>
</gene>
<feature type="domain" description="CCHC FOG-type" evidence="22">
    <location>
        <begin position="500"/>
        <end position="533"/>
    </location>
</feature>
<feature type="compositionally biased region" description="Low complexity" evidence="20">
    <location>
        <begin position="46"/>
        <end position="59"/>
    </location>
</feature>
<keyword evidence="12" id="KW-0010">Activator</keyword>
<dbReference type="InterPro" id="IPR013087">
    <property type="entry name" value="Znf_C2H2_type"/>
</dbReference>
<evidence type="ECO:0000256" key="7">
    <source>
        <dbReference type="ARBA" id="ARBA00022771"/>
    </source>
</evidence>
<evidence type="ECO:0000256" key="18">
    <source>
        <dbReference type="ARBA" id="ARBA00082471"/>
    </source>
</evidence>
<proteinExistence type="predicted"/>
<sequence>MPRAGAGTAAERGPPQSLPKPPAPPRPRRAPAPPTRPRPRPSFASGLALDAANPPAADGLVSPPRGPGAPLPPAPRHLPRQTASGAARSGGGGGGGGGARVSAPHAGERRERARSSSRAFRPLAPPLPAARSPPSLPPSFSSFFPCPPFPLFPLPVHSSVNSVLPSAALRLPLPPRCHSRGPPLPSHLPAHLQTWLRGSRRSPAPGAPGVRPAAARAWPAAAAAAAAAAAGAAGAEGAAARAAGTAGAPGAAAAAEMSRRKQSKPRQIKRPLEDAIEEEEEECPSEETDIVSKGDFPLEESFSTEFGPENLSCEEVEYFCNKGDDEGVQETAESDGDTQSEKPGQPGVETDDWDGPGELEVFQKDGERKIQSRQQLPVGTTWGPFAGKMDLNNNSLKTKAQVPMVLTAGPKWLLDVTWQGVEDNKNNCIVYSKGGQLWCTTTKAISEGEELIAFVVDFDSRLQAASQMTLAEGMYPARLLDSIQLLPQQAAMASILPTAIVNKDIFPCKSCGIWYRSERNLQAHLMYYCSGRQREAAPVSEENEDSAPQISSLCPFPQCTKSFSNARALEMHLNSHSGVKMEEFLPPGASLKCTVCSYTADSVIGFHQHLFSHLTQAAFRCNHCHFGFQTQRELLQHQELHVPGGKLPRESDMEHSPSGTEDSLQPAPDLLTRSELPQSQKAMQTKDASSDTELDKCEKKTQLFLTTQRPEIPPTTNKQSFSYTKIKSEPSSPRLASSPVQPSVGPSFPVGPFLSQFAFPQDITMVPQASEILAKMSELVHRRLRHGSSSYPPVIYSPLMPKGATCFECNITFNNLDNYLVHKKHYCSSRWQQMAKSPEFPGVSEKMPEAVSPNTGQTSINLLNPAAHSADSENPLLQTSCINSSTVLDLIGPNGKGHDKDFSTQAKKLSTSNSNDDKINGKPVDVKNPSGPLVDGESDPNKTTCEACNITFSRHETYMVHKQYYCATRHDPPLKRSASNKVPAMQRTMRTRKRRKMYEMCLPEQEQRPPLGQQRFLDVANLSNPCTSTQEPTEGLGECYHPRCDIFPGIVSKHLETSLTLSKCVPVSKCDTTHSSVSCLEMDVPIDLSKKCLSQSERTTTSPKRLLDYHECTVCKISFNKVENYLAHKQNFCPVTAHQRGELGPLDGKVFPNAESERSSPDVSYERSIIKCEKNGNLKQPSPNGNLFSSHLATLQGLKVFSEAAQLIATKEENKHLFLPQCLYPGAIKKAKGADQLSPYYGIKPSDYISGSLVIHNADLEQSTNADGESPKGLASSNGCAGPKKDSLPLLPKNRGMVIVNGGLKQEERPAAPPQQENISQNPQHDDGHKSPSWIAENPLGTNENVSPAIPSAEEQLSSIAKGVNGSAQAPTSGKYCRLCDIQFNNLSNFITHKKFYCSSHAAEHVK</sequence>
<evidence type="ECO:0000256" key="17">
    <source>
        <dbReference type="ARBA" id="ARBA00081662"/>
    </source>
</evidence>
<reference evidence="23" key="2">
    <citation type="submission" date="2025-08" db="UniProtKB">
        <authorList>
            <consortium name="Ensembl"/>
        </authorList>
    </citation>
    <scope>IDENTIFICATION</scope>
</reference>
<feature type="region of interest" description="Disordered" evidence="20">
    <location>
        <begin position="254"/>
        <end position="289"/>
    </location>
</feature>
<dbReference type="CDD" id="cd19216">
    <property type="entry name" value="PR-SET_ZFPM2"/>
    <property type="match status" value="1"/>
</dbReference>
<dbReference type="FunCoup" id="A0A8P0PDT5">
    <property type="interactions" value="131"/>
</dbReference>
<dbReference type="InterPro" id="IPR059121">
    <property type="entry name" value="CCHC_ZFPM2-like"/>
</dbReference>
<evidence type="ECO:0000256" key="5">
    <source>
        <dbReference type="ARBA" id="ARBA00022723"/>
    </source>
</evidence>
<dbReference type="GO" id="GO:0045944">
    <property type="term" value="P:positive regulation of transcription by RNA polymerase II"/>
    <property type="evidence" value="ECO:0007669"/>
    <property type="project" value="UniProtKB-ARBA"/>
</dbReference>
<keyword evidence="9" id="KW-0832">Ubl conjugation</keyword>
<evidence type="ECO:0000256" key="3">
    <source>
        <dbReference type="ARBA" id="ARBA00022499"/>
    </source>
</evidence>
<keyword evidence="5" id="KW-0479">Metal-binding</keyword>
<evidence type="ECO:0000256" key="8">
    <source>
        <dbReference type="ARBA" id="ARBA00022833"/>
    </source>
</evidence>
<feature type="domain" description="CCHC FOG-type" evidence="22">
    <location>
        <begin position="1104"/>
        <end position="1137"/>
    </location>
</feature>
<feature type="region of interest" description="Disordered" evidence="20">
    <location>
        <begin position="1307"/>
        <end position="1348"/>
    </location>
</feature>
<dbReference type="OrthoDB" id="9872130at2759"/>
<evidence type="ECO:0000259" key="21">
    <source>
        <dbReference type="PROSITE" id="PS50157"/>
    </source>
</evidence>
<keyword evidence="14" id="KW-0539">Nucleus</keyword>
<keyword evidence="7 19" id="KW-0863">Zinc-finger</keyword>
<protein>
    <recommendedName>
        <fullName evidence="16">Zinc finger protein ZFPM2</fullName>
    </recommendedName>
    <alternativeName>
        <fullName evidence="18">Friend of GATA protein 2</fullName>
    </alternativeName>
    <alternativeName>
        <fullName evidence="17">Zinc finger protein multitype 2</fullName>
    </alternativeName>
</protein>
<comment type="subcellular location">
    <subcellularLocation>
        <location evidence="1">Nucleus</location>
    </subcellularLocation>
</comment>
<dbReference type="GO" id="GO:0003677">
    <property type="term" value="F:DNA binding"/>
    <property type="evidence" value="ECO:0007669"/>
    <property type="project" value="UniProtKB-KW"/>
</dbReference>
<evidence type="ECO:0000256" key="19">
    <source>
        <dbReference type="PROSITE-ProRule" id="PRU00042"/>
    </source>
</evidence>
<dbReference type="SMART" id="SM00355">
    <property type="entry name" value="ZnF_C2H2"/>
    <property type="match status" value="8"/>
</dbReference>
<dbReference type="GO" id="GO:0061629">
    <property type="term" value="F:RNA polymerase II-specific DNA-binding transcription factor binding"/>
    <property type="evidence" value="ECO:0007669"/>
    <property type="project" value="InterPro"/>
</dbReference>
<evidence type="ECO:0000256" key="9">
    <source>
        <dbReference type="ARBA" id="ARBA00022843"/>
    </source>
</evidence>
<evidence type="ECO:0000256" key="6">
    <source>
        <dbReference type="ARBA" id="ARBA00022737"/>
    </source>
</evidence>
<evidence type="ECO:0000256" key="16">
    <source>
        <dbReference type="ARBA" id="ARBA00074644"/>
    </source>
</evidence>
<dbReference type="PROSITE" id="PS51810">
    <property type="entry name" value="ZF_CCHC_FOG"/>
    <property type="match status" value="5"/>
</dbReference>
<evidence type="ECO:0000256" key="11">
    <source>
        <dbReference type="ARBA" id="ARBA00023125"/>
    </source>
</evidence>
<evidence type="ECO:0000256" key="15">
    <source>
        <dbReference type="ARBA" id="ARBA00054241"/>
    </source>
</evidence>
<dbReference type="GO" id="GO:0055008">
    <property type="term" value="P:cardiac muscle tissue morphogenesis"/>
    <property type="evidence" value="ECO:0007669"/>
    <property type="project" value="UniProtKB-ARBA"/>
</dbReference>
<evidence type="ECO:0000256" key="4">
    <source>
        <dbReference type="ARBA" id="ARBA00022553"/>
    </source>
</evidence>
<dbReference type="FunFam" id="3.30.160.60:FF:000828">
    <property type="entry name" value="Zinc finger protein, FOG family member 1"/>
    <property type="match status" value="1"/>
</dbReference>
<feature type="region of interest" description="Disordered" evidence="20">
    <location>
        <begin position="1263"/>
        <end position="1292"/>
    </location>
</feature>
<feature type="domain" description="CCHC FOG-type" evidence="22">
    <location>
        <begin position="937"/>
        <end position="970"/>
    </location>
</feature>
<feature type="domain" description="CCHC FOG-type" evidence="22">
    <location>
        <begin position="798"/>
        <end position="831"/>
    </location>
</feature>
<feature type="region of interest" description="Disordered" evidence="20">
    <location>
        <begin position="326"/>
        <end position="359"/>
    </location>
</feature>
<dbReference type="InterPro" id="IPR039746">
    <property type="entry name" value="FOG"/>
</dbReference>
<evidence type="ECO:0000256" key="12">
    <source>
        <dbReference type="ARBA" id="ARBA00023159"/>
    </source>
</evidence>
<evidence type="ECO:0000313" key="23">
    <source>
        <dbReference type="Ensembl" id="ENSCAFP00000065171.2"/>
    </source>
</evidence>
<feature type="compositionally biased region" description="Pro residues" evidence="20">
    <location>
        <begin position="16"/>
        <end position="36"/>
    </location>
</feature>
<dbReference type="Pfam" id="PF21182">
    <property type="entry name" value="FOG1-like_PR"/>
    <property type="match status" value="1"/>
</dbReference>
<feature type="compositionally biased region" description="Polar residues" evidence="20">
    <location>
        <begin position="703"/>
        <end position="741"/>
    </location>
</feature>
<reference evidence="23 24" key="1">
    <citation type="journal article" date="2005" name="Nature">
        <title>Genome sequence, comparative analysis and haplotype structure of the domestic dog.</title>
        <authorList>
            <consortium name="Broad Sequencing Platform"/>
            <person name="Lindblad-Toh K."/>
            <person name="Wade C.M."/>
            <person name="Mikkelsen T.S."/>
            <person name="Karlsson E.K."/>
            <person name="Jaffe D.B."/>
            <person name="Kamal M."/>
            <person name="Clamp M."/>
            <person name="Chang J.L."/>
            <person name="Kulbokas E.J. III"/>
            <person name="Zody M.C."/>
            <person name="Mauceli E."/>
            <person name="Xie X."/>
            <person name="Breen M."/>
            <person name="Wayne R.K."/>
            <person name="Ostrander E.A."/>
            <person name="Ponting C.P."/>
            <person name="Galibert F."/>
            <person name="Smith D.R."/>
            <person name="DeJong P.J."/>
            <person name="Kirkness E."/>
            <person name="Alvarez P."/>
            <person name="Biagi T."/>
            <person name="Brockman W."/>
            <person name="Butler J."/>
            <person name="Chin C.W."/>
            <person name="Cook A."/>
            <person name="Cuff J."/>
            <person name="Daly M.J."/>
            <person name="DeCaprio D."/>
            <person name="Gnerre S."/>
            <person name="Grabherr M."/>
            <person name="Kellis M."/>
            <person name="Kleber M."/>
            <person name="Bardeleben C."/>
            <person name="Goodstadt L."/>
            <person name="Heger A."/>
            <person name="Hitte C."/>
            <person name="Kim L."/>
            <person name="Koepfli K.P."/>
            <person name="Parker H.G."/>
            <person name="Pollinger J.P."/>
            <person name="Searle S.M."/>
            <person name="Sutter N.B."/>
            <person name="Thomas R."/>
            <person name="Webber C."/>
            <person name="Baldwin J."/>
            <person name="Abebe A."/>
            <person name="Abouelleil A."/>
            <person name="Aftuck L."/>
            <person name="Ait-Zahra M."/>
            <person name="Aldredge T."/>
            <person name="Allen N."/>
            <person name="An P."/>
            <person name="Anderson S."/>
            <person name="Antoine C."/>
            <person name="Arachchi H."/>
            <person name="Aslam A."/>
            <person name="Ayotte L."/>
            <person name="Bachantsang P."/>
            <person name="Barry A."/>
            <person name="Bayul T."/>
            <person name="Benamara M."/>
            <person name="Berlin A."/>
            <person name="Bessette D."/>
            <person name="Blitshteyn B."/>
            <person name="Bloom T."/>
            <person name="Blye J."/>
            <person name="Boguslavskiy L."/>
            <person name="Bonnet C."/>
            <person name="Boukhgalter B."/>
            <person name="Brown A."/>
            <person name="Cahill P."/>
            <person name="Calixte N."/>
            <person name="Camarata J."/>
            <person name="Cheshatsang Y."/>
            <person name="Chu J."/>
            <person name="Citroen M."/>
            <person name="Collymore A."/>
            <person name="Cooke P."/>
            <person name="Dawoe T."/>
            <person name="Daza R."/>
            <person name="Decktor K."/>
            <person name="DeGray S."/>
            <person name="Dhargay N."/>
            <person name="Dooley K."/>
            <person name="Dooley K."/>
            <person name="Dorje P."/>
            <person name="Dorjee K."/>
            <person name="Dorris L."/>
            <person name="Duffey N."/>
            <person name="Dupes A."/>
            <person name="Egbiremolen O."/>
            <person name="Elong R."/>
            <person name="Falk J."/>
            <person name="Farina A."/>
            <person name="Faro S."/>
            <person name="Ferguson D."/>
            <person name="Ferreira P."/>
            <person name="Fisher S."/>
            <person name="FitzGerald M."/>
            <person name="Foley K."/>
            <person name="Foley C."/>
            <person name="Franke A."/>
            <person name="Friedrich D."/>
            <person name="Gage D."/>
            <person name="Garber M."/>
            <person name="Gearin G."/>
            <person name="Giannoukos G."/>
            <person name="Goode T."/>
            <person name="Goyette A."/>
            <person name="Graham J."/>
            <person name="Grandbois E."/>
            <person name="Gyaltsen K."/>
            <person name="Hafez N."/>
            <person name="Hagopian D."/>
            <person name="Hagos B."/>
            <person name="Hall J."/>
            <person name="Healy C."/>
            <person name="Hegarty R."/>
            <person name="Honan T."/>
            <person name="Horn A."/>
            <person name="Houde N."/>
            <person name="Hughes L."/>
            <person name="Hunnicutt L."/>
            <person name="Husby M."/>
            <person name="Jester B."/>
            <person name="Jones C."/>
            <person name="Kamat A."/>
            <person name="Kanga B."/>
            <person name="Kells C."/>
            <person name="Khazanovich D."/>
            <person name="Kieu A.C."/>
            <person name="Kisner P."/>
            <person name="Kumar M."/>
            <person name="Lance K."/>
            <person name="Landers T."/>
            <person name="Lara M."/>
            <person name="Lee W."/>
            <person name="Leger J.P."/>
            <person name="Lennon N."/>
            <person name="Leuper L."/>
            <person name="LeVine S."/>
            <person name="Liu J."/>
            <person name="Liu X."/>
            <person name="Lokyitsang Y."/>
            <person name="Lokyitsang T."/>
            <person name="Lui A."/>
            <person name="Macdonald J."/>
            <person name="Major J."/>
            <person name="Marabella R."/>
            <person name="Maru K."/>
            <person name="Matthews C."/>
            <person name="McDonough S."/>
            <person name="Mehta T."/>
            <person name="Meldrim J."/>
            <person name="Melnikov A."/>
            <person name="Meneus L."/>
            <person name="Mihalev A."/>
            <person name="Mihova T."/>
            <person name="Miller K."/>
            <person name="Mittelman R."/>
            <person name="Mlenga V."/>
            <person name="Mulrain L."/>
            <person name="Munson G."/>
            <person name="Navidi A."/>
            <person name="Naylor J."/>
            <person name="Nguyen T."/>
            <person name="Nguyen N."/>
            <person name="Nguyen C."/>
            <person name="Nguyen T."/>
            <person name="Nicol R."/>
            <person name="Norbu N."/>
            <person name="Norbu C."/>
            <person name="Novod N."/>
            <person name="Nyima T."/>
            <person name="Olandt P."/>
            <person name="O'Neill B."/>
            <person name="O'Neill K."/>
            <person name="Osman S."/>
            <person name="Oyono L."/>
            <person name="Patti C."/>
            <person name="Perrin D."/>
            <person name="Phunkhang P."/>
            <person name="Pierre F."/>
            <person name="Priest M."/>
            <person name="Rachupka A."/>
            <person name="Raghuraman S."/>
            <person name="Rameau R."/>
            <person name="Ray V."/>
            <person name="Raymond C."/>
            <person name="Rege F."/>
            <person name="Rise C."/>
            <person name="Rogers J."/>
            <person name="Rogov P."/>
            <person name="Sahalie J."/>
            <person name="Settipalli S."/>
            <person name="Sharpe T."/>
            <person name="Shea T."/>
            <person name="Sheehan M."/>
            <person name="Sherpa N."/>
            <person name="Shi J."/>
            <person name="Shih D."/>
            <person name="Sloan J."/>
            <person name="Smith C."/>
            <person name="Sparrow T."/>
            <person name="Stalker J."/>
            <person name="Stange-Thomann N."/>
            <person name="Stavropoulos S."/>
            <person name="Stone C."/>
            <person name="Stone S."/>
            <person name="Sykes S."/>
            <person name="Tchuinga P."/>
            <person name="Tenzing P."/>
            <person name="Tesfaye S."/>
            <person name="Thoulutsang D."/>
            <person name="Thoulutsang Y."/>
            <person name="Topham K."/>
            <person name="Topping I."/>
            <person name="Tsamla T."/>
            <person name="Vassiliev H."/>
            <person name="Venkataraman V."/>
            <person name="Vo A."/>
            <person name="Wangchuk T."/>
            <person name="Wangdi T."/>
            <person name="Weiand M."/>
            <person name="Wilkinson J."/>
            <person name="Wilson A."/>
            <person name="Yadav S."/>
            <person name="Yang S."/>
            <person name="Yang X."/>
            <person name="Young G."/>
            <person name="Yu Q."/>
            <person name="Zainoun J."/>
            <person name="Zembek L."/>
            <person name="Zimmer A."/>
            <person name="Lander E.S."/>
        </authorList>
    </citation>
    <scope>NUCLEOTIDE SEQUENCE [LARGE SCALE GENOMIC DNA]</scope>
    <source>
        <strain evidence="23">Boxer</strain>
    </source>
</reference>
<feature type="region of interest" description="Disordered" evidence="20">
    <location>
        <begin position="1"/>
        <end position="137"/>
    </location>
</feature>
<dbReference type="GO" id="GO:0003151">
    <property type="term" value="P:outflow tract morphogenesis"/>
    <property type="evidence" value="ECO:0007669"/>
    <property type="project" value="UniProtKB-ARBA"/>
</dbReference>
<feature type="region of interest" description="Disordered" evidence="20">
    <location>
        <begin position="907"/>
        <end position="940"/>
    </location>
</feature>
<dbReference type="InterPro" id="IPR049361">
    <property type="entry name" value="ZFPM1/2_PR"/>
</dbReference>
<comment type="function">
    <text evidence="15">Transcription regulator that plays a central role in heart morphogenesis and development of coronary vessels from epicardium, by regulating genes that are essential during cardiogenesis. Essential cofactor that acts via the formation of a heterodimer with transcription factors of the GATA family GATA4, GATA5 and GATA6. Such heterodimer can both activate or repress transcriptional activity, depending on the cell and promoter context. Also required in gonadal differentiation, possibly be regulating expression of SRY. Probably acts a corepressor of NR2F2.</text>
</comment>
<dbReference type="InterPro" id="IPR034731">
    <property type="entry name" value="Znf_CCHC_FOG"/>
</dbReference>